<gene>
    <name evidence="13" type="primary">Aste57867_13652</name>
    <name evidence="12" type="ORF">As57867_013602</name>
    <name evidence="13" type="ORF">ASTE57867_13652</name>
</gene>
<keyword evidence="8" id="KW-0807">Transducer</keyword>
<dbReference type="GO" id="GO:0004965">
    <property type="term" value="F:G protein-coupled GABA receptor activity"/>
    <property type="evidence" value="ECO:0007669"/>
    <property type="project" value="InterPro"/>
</dbReference>
<evidence type="ECO:0000256" key="2">
    <source>
        <dbReference type="ARBA" id="ARBA00022692"/>
    </source>
</evidence>
<comment type="subcellular location">
    <subcellularLocation>
        <location evidence="1">Membrane</location>
        <topology evidence="1">Multi-pass membrane protein</topology>
    </subcellularLocation>
</comment>
<evidence type="ECO:0000256" key="6">
    <source>
        <dbReference type="ARBA" id="ARBA00023170"/>
    </source>
</evidence>
<proteinExistence type="predicted"/>
<evidence type="ECO:0000313" key="12">
    <source>
        <dbReference type="EMBL" id="KAF0695542.1"/>
    </source>
</evidence>
<keyword evidence="14" id="KW-1185">Reference proteome</keyword>
<feature type="compositionally biased region" description="Polar residues" evidence="9">
    <location>
        <begin position="928"/>
        <end position="937"/>
    </location>
</feature>
<dbReference type="InterPro" id="IPR017978">
    <property type="entry name" value="GPCR_3_C"/>
</dbReference>
<dbReference type="CDD" id="cd15047">
    <property type="entry name" value="7tmC_GABA-B-like"/>
    <property type="match status" value="1"/>
</dbReference>
<feature type="domain" description="G-protein coupled receptors family 3 profile" evidence="11">
    <location>
        <begin position="647"/>
        <end position="914"/>
    </location>
</feature>
<evidence type="ECO:0000256" key="4">
    <source>
        <dbReference type="ARBA" id="ARBA00023040"/>
    </source>
</evidence>
<dbReference type="PROSITE" id="PS50259">
    <property type="entry name" value="G_PROTEIN_RECEP_F3_4"/>
    <property type="match status" value="1"/>
</dbReference>
<keyword evidence="7" id="KW-0325">Glycoprotein</keyword>
<feature type="transmembrane region" description="Helical" evidence="10">
    <location>
        <begin position="683"/>
        <end position="705"/>
    </location>
</feature>
<dbReference type="EMBL" id="CAADRA010005489">
    <property type="protein sequence ID" value="VFT90487.1"/>
    <property type="molecule type" value="Genomic_DNA"/>
</dbReference>
<evidence type="ECO:0000256" key="10">
    <source>
        <dbReference type="SAM" id="Phobius"/>
    </source>
</evidence>
<keyword evidence="5 10" id="KW-0472">Membrane</keyword>
<name>A0A485KYP8_9STRA</name>
<dbReference type="Proteomes" id="UP000332933">
    <property type="component" value="Unassembled WGS sequence"/>
</dbReference>
<evidence type="ECO:0000256" key="5">
    <source>
        <dbReference type="ARBA" id="ARBA00023136"/>
    </source>
</evidence>
<sequence>MGMMSMSELFLATVVNGHEFSKGQGVLSVSPPARARSVGPASPSNMATTASSFDAIRGKCLDAAWLANVSATLGVNPSLRDPKSGRHLYPWLRSALQKARFKINDPRQALPTAFQPSCMNSGDLLSGVGERVFVTGGAQASQGTFQGTITIEYNDWGSHWVTSAVMGILLQEVVGYDVTFLQTPGGNHASQRMSAEGMGQCTPTHINVEIWTASKLPVLSVYHNETTSLSNGYVGLAGWFTLTANLNEALKGPSSTRGTFQRTYSPDFWHEFTRSQDLVNFYSPANTDMPRVAVSSVCPNGTFGCQNGCAKSYACTMAEQNNQTCMVVAMMEPLYDPGFLQASIANNNIPAYFCFSGYGGVQNAVVDAMMRNKSITFYHFEPDLFHLQYQGHISRIALPRTQPKVIATATAIRSDSDCSYGNPTTNPINVDFSTENLKFYFSNVLNSDTFLVRFLNKFQIAQIDINTLLASLVKLNANSPSALNAPFSAACDWVKANYGKWKSWVDPLPLCSLKAHMQYTMTGCNDSSRMITFLWSVPDPTNASLPYQCDGGTTSLPPPLSTSRSCDWLNSNVDQWTPWLRSKPLCDRMFYNYSVAACDASATRAVGFFWLLPQLSNPLLSIECTDGVALPSNTTVQCDYVPTNSAAYVALSAIAIIVLLLLICGTLLIVIFRERPVIKRAQWPLLVTMIFGGICICIYVLLGAGVPSSGLCATRPIMVIFGFTLIFGSLLVKGLRVYWVFENKSLKKVTVSLWKIAKLLFIMLCIDSVILLAWMVADFPSPTAETKAATEFVGQVDHISCHSSSFIFSAILIFWKAIITLGGVYVSFLIRHADSDFQESGWIFASSCVVLLVALVLLPLAYAADLPPATAYLFQSTLLLVGTMAVMGFMLGPKFYRLNAQEKSSANTKDRKGSGSTTRTASVVGARQMSTPGPRTN</sequence>
<keyword evidence="3 10" id="KW-1133">Transmembrane helix</keyword>
<dbReference type="EMBL" id="VJMH01005468">
    <property type="protein sequence ID" value="KAF0695542.1"/>
    <property type="molecule type" value="Genomic_DNA"/>
</dbReference>
<dbReference type="PANTHER" id="PTHR10519">
    <property type="entry name" value="GABA-B RECEPTOR"/>
    <property type="match status" value="1"/>
</dbReference>
<evidence type="ECO:0000256" key="1">
    <source>
        <dbReference type="ARBA" id="ARBA00004141"/>
    </source>
</evidence>
<reference evidence="12" key="2">
    <citation type="submission" date="2019-06" db="EMBL/GenBank/DDBJ databases">
        <title>Genomics analysis of Aphanomyces spp. identifies a new class of oomycete effector associated with host adaptation.</title>
        <authorList>
            <person name="Gaulin E."/>
        </authorList>
    </citation>
    <scope>NUCLEOTIDE SEQUENCE</scope>
    <source>
        <strain evidence="12">CBS 578.67</strain>
    </source>
</reference>
<dbReference type="GO" id="GO:0038039">
    <property type="term" value="C:G protein-coupled receptor heterodimeric complex"/>
    <property type="evidence" value="ECO:0007669"/>
    <property type="project" value="TreeGrafter"/>
</dbReference>
<evidence type="ECO:0000256" key="8">
    <source>
        <dbReference type="ARBA" id="ARBA00023224"/>
    </source>
</evidence>
<accession>A0A485KYP8</accession>
<dbReference type="InterPro" id="IPR002455">
    <property type="entry name" value="GPCR3_GABA-B"/>
</dbReference>
<protein>
    <submittedName>
        <fullName evidence="13">Aste57867_13652 protein</fullName>
    </submittedName>
</protein>
<evidence type="ECO:0000313" key="13">
    <source>
        <dbReference type="EMBL" id="VFT90487.1"/>
    </source>
</evidence>
<evidence type="ECO:0000256" key="7">
    <source>
        <dbReference type="ARBA" id="ARBA00023180"/>
    </source>
</evidence>
<reference evidence="13 14" key="1">
    <citation type="submission" date="2019-03" db="EMBL/GenBank/DDBJ databases">
        <authorList>
            <person name="Gaulin E."/>
            <person name="Dumas B."/>
        </authorList>
    </citation>
    <scope>NUCLEOTIDE SEQUENCE [LARGE SCALE GENOMIC DNA]</scope>
    <source>
        <strain evidence="13">CBS 568.67</strain>
    </source>
</reference>
<feature type="region of interest" description="Disordered" evidence="9">
    <location>
        <begin position="906"/>
        <end position="937"/>
    </location>
</feature>
<evidence type="ECO:0000259" key="11">
    <source>
        <dbReference type="PROSITE" id="PS50259"/>
    </source>
</evidence>
<dbReference type="Pfam" id="PF00003">
    <property type="entry name" value="7tm_3"/>
    <property type="match status" value="1"/>
</dbReference>
<evidence type="ECO:0000256" key="9">
    <source>
        <dbReference type="SAM" id="MobiDB-lite"/>
    </source>
</evidence>
<evidence type="ECO:0000313" key="14">
    <source>
        <dbReference type="Proteomes" id="UP000332933"/>
    </source>
</evidence>
<feature type="transmembrane region" description="Helical" evidence="10">
    <location>
        <begin position="759"/>
        <end position="777"/>
    </location>
</feature>
<evidence type="ECO:0000256" key="3">
    <source>
        <dbReference type="ARBA" id="ARBA00022989"/>
    </source>
</evidence>
<dbReference type="PANTHER" id="PTHR10519:SF20">
    <property type="entry name" value="G-PROTEIN COUPLED RECEPTOR 156-RELATED"/>
    <property type="match status" value="1"/>
</dbReference>
<feature type="transmembrane region" description="Helical" evidence="10">
    <location>
        <begin position="646"/>
        <end position="671"/>
    </location>
</feature>
<feature type="transmembrane region" description="Helical" evidence="10">
    <location>
        <begin position="869"/>
        <end position="891"/>
    </location>
</feature>
<organism evidence="13 14">
    <name type="scientific">Aphanomyces stellatus</name>
    <dbReference type="NCBI Taxonomy" id="120398"/>
    <lineage>
        <taxon>Eukaryota</taxon>
        <taxon>Sar</taxon>
        <taxon>Stramenopiles</taxon>
        <taxon>Oomycota</taxon>
        <taxon>Saprolegniomycetes</taxon>
        <taxon>Saprolegniales</taxon>
        <taxon>Verrucalvaceae</taxon>
        <taxon>Aphanomyces</taxon>
    </lineage>
</organism>
<keyword evidence="6" id="KW-0675">Receptor</keyword>
<feature type="transmembrane region" description="Helical" evidence="10">
    <location>
        <begin position="842"/>
        <end position="863"/>
    </location>
</feature>
<feature type="transmembrane region" description="Helical" evidence="10">
    <location>
        <begin position="806"/>
        <end position="830"/>
    </location>
</feature>
<feature type="transmembrane region" description="Helical" evidence="10">
    <location>
        <begin position="717"/>
        <end position="739"/>
    </location>
</feature>
<feature type="region of interest" description="Disordered" evidence="9">
    <location>
        <begin position="25"/>
        <end position="44"/>
    </location>
</feature>
<keyword evidence="4" id="KW-0297">G-protein coupled receptor</keyword>
<keyword evidence="2 10" id="KW-0812">Transmembrane</keyword>
<dbReference type="AlphaFoldDB" id="A0A485KYP8"/>